<keyword evidence="6" id="KW-1185">Reference proteome</keyword>
<sequence length="299" mass="33178">MASKKLKAVCFGEILFDVFPKLKKIGGAPLNVASRLKSFGVDVAMISAVGNDENGKELIEYFQKLEINTRSIQVKKNYPTGVVNVQLNEKGNASYDIAYPSAWDKIRLSIDDLELVKNADFFVYGSLAARDESTKKTVLQLLEVANYKIFDINLRNPHYTEDTLIEFMNTADFIKFNDEELYEVSRFLGSTYNSLQQNLEFIAQKTTTKTICVTLGSHGAVLFVDETYYHSCGYYVDVVDTVGSGDSFLATLINKLFTDKDPQKAIIYACAVGALVAQSEGANPIISEDVVLNFIAGTK</sequence>
<organism evidence="5 6">
    <name type="scientific">Lutibacter maritimus</name>
    <dbReference type="NCBI Taxonomy" id="593133"/>
    <lineage>
        <taxon>Bacteria</taxon>
        <taxon>Pseudomonadati</taxon>
        <taxon>Bacteroidota</taxon>
        <taxon>Flavobacteriia</taxon>
        <taxon>Flavobacteriales</taxon>
        <taxon>Flavobacteriaceae</taxon>
        <taxon>Lutibacter</taxon>
    </lineage>
</organism>
<comment type="similarity">
    <text evidence="1">Belongs to the carbohydrate kinase PfkB family.</text>
</comment>
<dbReference type="InterPro" id="IPR002173">
    <property type="entry name" value="Carboh/pur_kinase_PfkB_CS"/>
</dbReference>
<evidence type="ECO:0000313" key="5">
    <source>
        <dbReference type="EMBL" id="SFS42132.1"/>
    </source>
</evidence>
<dbReference type="PANTHER" id="PTHR43085:SF57">
    <property type="entry name" value="CARBOHYDRATE KINASE PFKB DOMAIN-CONTAINING PROTEIN"/>
    <property type="match status" value="1"/>
</dbReference>
<dbReference type="Proteomes" id="UP000199312">
    <property type="component" value="Unassembled WGS sequence"/>
</dbReference>
<dbReference type="Pfam" id="PF00294">
    <property type="entry name" value="PfkB"/>
    <property type="match status" value="1"/>
</dbReference>
<dbReference type="OrthoDB" id="9813569at2"/>
<evidence type="ECO:0000313" key="6">
    <source>
        <dbReference type="Proteomes" id="UP000199312"/>
    </source>
</evidence>
<name>A0A1I6PPJ1_9FLAO</name>
<dbReference type="InterPro" id="IPR011611">
    <property type="entry name" value="PfkB_dom"/>
</dbReference>
<dbReference type="InterPro" id="IPR050306">
    <property type="entry name" value="PfkB_Carbo_kinase"/>
</dbReference>
<dbReference type="GO" id="GO:0016301">
    <property type="term" value="F:kinase activity"/>
    <property type="evidence" value="ECO:0007669"/>
    <property type="project" value="UniProtKB-KW"/>
</dbReference>
<dbReference type="AlphaFoldDB" id="A0A1I6PPJ1"/>
<dbReference type="EMBL" id="FOZP01000002">
    <property type="protein sequence ID" value="SFS42132.1"/>
    <property type="molecule type" value="Genomic_DNA"/>
</dbReference>
<dbReference type="RefSeq" id="WP_090223786.1">
    <property type="nucleotide sequence ID" value="NZ_FOZP01000002.1"/>
</dbReference>
<dbReference type="PANTHER" id="PTHR43085">
    <property type="entry name" value="HEXOKINASE FAMILY MEMBER"/>
    <property type="match status" value="1"/>
</dbReference>
<gene>
    <name evidence="5" type="ORF">SAMN04488006_1246</name>
</gene>
<evidence type="ECO:0000256" key="2">
    <source>
        <dbReference type="ARBA" id="ARBA00022679"/>
    </source>
</evidence>
<keyword evidence="3 5" id="KW-0418">Kinase</keyword>
<evidence type="ECO:0000256" key="1">
    <source>
        <dbReference type="ARBA" id="ARBA00010688"/>
    </source>
</evidence>
<evidence type="ECO:0000256" key="3">
    <source>
        <dbReference type="ARBA" id="ARBA00022777"/>
    </source>
</evidence>
<protein>
    <submittedName>
        <fullName evidence="5">Fructokinase</fullName>
    </submittedName>
</protein>
<dbReference type="CDD" id="cd01167">
    <property type="entry name" value="bac_FRK"/>
    <property type="match status" value="1"/>
</dbReference>
<dbReference type="Gene3D" id="3.40.1190.20">
    <property type="match status" value="1"/>
</dbReference>
<dbReference type="SUPFAM" id="SSF53613">
    <property type="entry name" value="Ribokinase-like"/>
    <property type="match status" value="1"/>
</dbReference>
<keyword evidence="2" id="KW-0808">Transferase</keyword>
<dbReference type="InterPro" id="IPR029056">
    <property type="entry name" value="Ribokinase-like"/>
</dbReference>
<reference evidence="6" key="1">
    <citation type="submission" date="2016-10" db="EMBL/GenBank/DDBJ databases">
        <authorList>
            <person name="Varghese N."/>
            <person name="Submissions S."/>
        </authorList>
    </citation>
    <scope>NUCLEOTIDE SEQUENCE [LARGE SCALE GENOMIC DNA]</scope>
    <source>
        <strain evidence="6">DSM 24450</strain>
    </source>
</reference>
<proteinExistence type="inferred from homology"/>
<dbReference type="STRING" id="593133.SAMN04488006_1246"/>
<dbReference type="PROSITE" id="PS00583">
    <property type="entry name" value="PFKB_KINASES_1"/>
    <property type="match status" value="1"/>
</dbReference>
<accession>A0A1I6PPJ1</accession>
<feature type="domain" description="Carbohydrate kinase PfkB" evidence="4">
    <location>
        <begin position="23"/>
        <end position="284"/>
    </location>
</feature>
<evidence type="ECO:0000259" key="4">
    <source>
        <dbReference type="Pfam" id="PF00294"/>
    </source>
</evidence>